<feature type="binding site" evidence="6">
    <location>
        <begin position="33"/>
        <end position="40"/>
    </location>
    <ligand>
        <name>ATP</name>
        <dbReference type="ChEBI" id="CHEBI:30616"/>
    </ligand>
</feature>
<dbReference type="InterPro" id="IPR011890">
    <property type="entry name" value="SMC_prok"/>
</dbReference>
<dbReference type="SMART" id="SM00968">
    <property type="entry name" value="SMC_hinge"/>
    <property type="match status" value="1"/>
</dbReference>
<keyword evidence="2 6" id="KW-0547">Nucleotide-binding</keyword>
<feature type="domain" description="SMC hinge" evidence="7">
    <location>
        <begin position="413"/>
        <end position="533"/>
    </location>
</feature>
<proteinExistence type="inferred from homology"/>
<dbReference type="Gene3D" id="3.40.50.300">
    <property type="entry name" value="P-loop containing nucleotide triphosphate hydrolases"/>
    <property type="match status" value="2"/>
</dbReference>
<dbReference type="InterPro" id="IPR027417">
    <property type="entry name" value="P-loop_NTPase"/>
</dbReference>
<feature type="coiled-coil region" evidence="6">
    <location>
        <begin position="257"/>
        <end position="305"/>
    </location>
</feature>
<evidence type="ECO:0000313" key="8">
    <source>
        <dbReference type="EMBL" id="BDT02630.1"/>
    </source>
</evidence>
<reference evidence="8 9" key="1">
    <citation type="journal article" date="2022" name="Front. Microbiol.">
        <title>Male-killing mechanisms vary between Spiroplasma species.</title>
        <authorList>
            <person name="Arai H."/>
            <person name="Inoue M."/>
            <person name="Kageyama D."/>
        </authorList>
    </citation>
    <scope>NUCLEOTIDE SEQUENCE [LARGE SCALE GENOMIC DNA]</scope>
    <source>
        <strain evidence="9">sHm</strain>
    </source>
</reference>
<evidence type="ECO:0000256" key="2">
    <source>
        <dbReference type="ARBA" id="ARBA00022741"/>
    </source>
</evidence>
<dbReference type="SUPFAM" id="SSF75553">
    <property type="entry name" value="Smc hinge domain"/>
    <property type="match status" value="1"/>
</dbReference>
<dbReference type="SUPFAM" id="SSF52540">
    <property type="entry name" value="P-loop containing nucleoside triphosphate hydrolases"/>
    <property type="match status" value="1"/>
</dbReference>
<gene>
    <name evidence="6 8" type="primary">smc</name>
    <name evidence="8" type="ORF">SHM_02760</name>
</gene>
<dbReference type="Gene3D" id="3.30.70.1620">
    <property type="match status" value="1"/>
</dbReference>
<dbReference type="EMBL" id="AP026933">
    <property type="protein sequence ID" value="BDT02630.1"/>
    <property type="molecule type" value="Genomic_DNA"/>
</dbReference>
<accession>A0ABM8BSL8</accession>
<dbReference type="RefSeq" id="WP_281748929.1">
    <property type="nucleotide sequence ID" value="NZ_AP026933.1"/>
</dbReference>
<evidence type="ECO:0000313" key="9">
    <source>
        <dbReference type="Proteomes" id="UP001163387"/>
    </source>
</evidence>
<feature type="coiled-coil region" evidence="6">
    <location>
        <begin position="675"/>
        <end position="702"/>
    </location>
</feature>
<dbReference type="InterPro" id="IPR036277">
    <property type="entry name" value="SMC_hinge_sf"/>
</dbReference>
<dbReference type="PANTHER" id="PTHR43977">
    <property type="entry name" value="STRUCTURAL MAINTENANCE OF CHROMOSOMES PROTEIN 3"/>
    <property type="match status" value="1"/>
</dbReference>
<keyword evidence="1 6" id="KW-0963">Cytoplasm</keyword>
<dbReference type="Pfam" id="PF06470">
    <property type="entry name" value="SMC_hinge"/>
    <property type="match status" value="1"/>
</dbReference>
<dbReference type="PIRSF" id="PIRSF005719">
    <property type="entry name" value="SMC"/>
    <property type="match status" value="1"/>
</dbReference>
<dbReference type="InterPro" id="IPR003395">
    <property type="entry name" value="RecF/RecN/SMC_N"/>
</dbReference>
<dbReference type="Gene3D" id="1.20.1060.20">
    <property type="match status" value="1"/>
</dbReference>
<evidence type="ECO:0000256" key="6">
    <source>
        <dbReference type="HAMAP-Rule" id="MF_01894"/>
    </source>
</evidence>
<evidence type="ECO:0000256" key="4">
    <source>
        <dbReference type="ARBA" id="ARBA00023054"/>
    </source>
</evidence>
<evidence type="ECO:0000259" key="7">
    <source>
        <dbReference type="SMART" id="SM00968"/>
    </source>
</evidence>
<comment type="similarity">
    <text evidence="6">Belongs to the SMC family.</text>
</comment>
<dbReference type="HAMAP" id="MF_01894">
    <property type="entry name" value="Smc_prok"/>
    <property type="match status" value="1"/>
</dbReference>
<keyword evidence="4 6" id="KW-0175">Coiled coil</keyword>
<dbReference type="InterPro" id="IPR010935">
    <property type="entry name" value="SMC_hinge"/>
</dbReference>
<dbReference type="CDD" id="cd03278">
    <property type="entry name" value="ABC_SMC_barmotin"/>
    <property type="match status" value="1"/>
</dbReference>
<keyword evidence="9" id="KW-1185">Reference proteome</keyword>
<keyword evidence="3 6" id="KW-0067">ATP-binding</keyword>
<dbReference type="InterPro" id="IPR024704">
    <property type="entry name" value="SMC"/>
</dbReference>
<evidence type="ECO:0000256" key="3">
    <source>
        <dbReference type="ARBA" id="ARBA00022840"/>
    </source>
</evidence>
<sequence>MAFLKRIEAYGFKSFAEPLTIEFDTNIVGIVGPNGSGKSNINDAIRWVLGEQSVKSLRGENSEDIIFNGAKGKQPLNSAQVTLVFDNTNKIFKVDFNEVQITRKTFRNSSENEYYINKARVRLKDVQEIIMGTGLAKGSLAIISQGNVSKFADSKAEERRTLFEEAAGVSKYKKRKEESLRKLERTNENLVRVNDIISEISRKIEPLAKQAQKAKTYVELRDNLKKYEITIIVKDLETYHNQLKLTTVSINDNEILQQQLNLNISKNEQQLKFLKNKSYDLDKNINSLEMNLSNANSLLQVLEQQKSLMKTKQSEIKDQTEVEKLKNEIETLLTIIEQKTFLQKKEQENFDKINNLFEELNVQHQDLILGQNNIHRGLGEKKAQLESVINYQQRQNQKYLGVQTILNNKDKLYGIIGVVSDLISVPDLYSEAIVKILGNTLKNIVTATNKDATKAVEFLKQNKAGIATFLPLNSIQVRTATKEDEIIVNSKSGYLSFAHHLVIAVDNRIQPIINFLLGRTIICEDLESARVISQLIAAKYQCVTLDGQLIKAGGAIVGGYQHQNSINVFKEKLIVSELKEEIKSLEQQLVNINVQRTSIESELNNYQGQKLTITLTINKLISEISDITNQSQLLTTQYQTLTGKKLDIDTTNQLNDIFIQYENSKYDQATIKSQLQLIRKQKHQLLEQMQTLENELYSLNQEHFMTSDKLNNQKLEQVKMESKVEQHLRRLVETYNLTYEYAREHYSEPLADEQQARNLVQQLRSEIEDLGFVNINAIEEFENENERYLRLKTKHDELQLASQSLLTAIDEMDNVMVTQFDETIKDINMVLPETFQTLFGGGTCSLRYTSPDDILNTGVEVLANPPGKRISNLNLLSGGEKSLVALAVLFAILKVKPLPLTILDEVEAPLDPANLERFARYVRSFSQYTQFIIVTHRPGTMENCDVLYGTTMQNQGITKMVAIKLADAKKIIESDKSVKNVNYVV</sequence>
<keyword evidence="5 6" id="KW-0238">DNA-binding</keyword>
<comment type="subcellular location">
    <subcellularLocation>
        <location evidence="6">Cytoplasm</location>
    </subcellularLocation>
</comment>
<evidence type="ECO:0000256" key="5">
    <source>
        <dbReference type="ARBA" id="ARBA00023125"/>
    </source>
</evidence>
<comment type="domain">
    <text evidence="6">Contains large globular domains required for ATP hydrolysis at each terminus and a third globular domain forming a flexible hinge near the middle of the molecule. These domains are separated by coiled-coil structures.</text>
</comment>
<protein>
    <recommendedName>
        <fullName evidence="6">Chromosome partition protein Smc</fullName>
    </recommendedName>
</protein>
<name>A0ABM8BSL8_9MOLU</name>
<comment type="subunit">
    <text evidence="6">Homodimer.</text>
</comment>
<dbReference type="Pfam" id="PF02463">
    <property type="entry name" value="SMC_N"/>
    <property type="match status" value="1"/>
</dbReference>
<comment type="function">
    <text evidence="6">Required for chromosome condensation and partitioning.</text>
</comment>
<dbReference type="Proteomes" id="UP001163387">
    <property type="component" value="Chromosome"/>
</dbReference>
<feature type="coiled-coil region" evidence="6">
    <location>
        <begin position="568"/>
        <end position="602"/>
    </location>
</feature>
<evidence type="ECO:0000256" key="1">
    <source>
        <dbReference type="ARBA" id="ARBA00022490"/>
    </source>
</evidence>
<feature type="coiled-coil region" evidence="6">
    <location>
        <begin position="169"/>
        <end position="203"/>
    </location>
</feature>
<organism evidence="8 9">
    <name type="scientific">Spiroplasma ixodetis</name>
    <dbReference type="NCBI Taxonomy" id="2141"/>
    <lineage>
        <taxon>Bacteria</taxon>
        <taxon>Bacillati</taxon>
        <taxon>Mycoplasmatota</taxon>
        <taxon>Mollicutes</taxon>
        <taxon>Entomoplasmatales</taxon>
        <taxon>Spiroplasmataceae</taxon>
        <taxon>Spiroplasma</taxon>
    </lineage>
</organism>